<dbReference type="AlphaFoldDB" id="A0A1B0DFC9"/>
<dbReference type="SUPFAM" id="SSF63825">
    <property type="entry name" value="YWTD domain"/>
    <property type="match status" value="1"/>
</dbReference>
<dbReference type="PANTHER" id="PTHR46513:SF13">
    <property type="entry name" value="EGF-LIKE DOMAIN-CONTAINING PROTEIN"/>
    <property type="match status" value="1"/>
</dbReference>
<organism evidence="6 7">
    <name type="scientific">Phlebotomus papatasi</name>
    <name type="common">Sandfly</name>
    <dbReference type="NCBI Taxonomy" id="29031"/>
    <lineage>
        <taxon>Eukaryota</taxon>
        <taxon>Metazoa</taxon>
        <taxon>Ecdysozoa</taxon>
        <taxon>Arthropoda</taxon>
        <taxon>Hexapoda</taxon>
        <taxon>Insecta</taxon>
        <taxon>Pterygota</taxon>
        <taxon>Neoptera</taxon>
        <taxon>Endopterygota</taxon>
        <taxon>Diptera</taxon>
        <taxon>Nematocera</taxon>
        <taxon>Psychodoidea</taxon>
        <taxon>Psychodidae</taxon>
        <taxon>Phlebotomus</taxon>
        <taxon>Phlebotomus</taxon>
    </lineage>
</organism>
<name>A0A1B0DFC9_PHLPP</name>
<keyword evidence="1" id="KW-0245">EGF-like domain</keyword>
<dbReference type="EnsemblMetazoa" id="PPAI006738-RA">
    <property type="protein sequence ID" value="PPAI006738-PA"/>
    <property type="gene ID" value="PPAI006738"/>
</dbReference>
<dbReference type="Proteomes" id="UP000092462">
    <property type="component" value="Unassembled WGS sequence"/>
</dbReference>
<keyword evidence="3" id="KW-0677">Repeat</keyword>
<reference evidence="6" key="1">
    <citation type="submission" date="2022-08" db="UniProtKB">
        <authorList>
            <consortium name="EnsemblMetazoa"/>
        </authorList>
    </citation>
    <scope>IDENTIFICATION</scope>
    <source>
        <strain evidence="6">Israel</strain>
    </source>
</reference>
<dbReference type="VEuPathDB" id="VectorBase:PPAPM1_011094"/>
<evidence type="ECO:0000256" key="5">
    <source>
        <dbReference type="ARBA" id="ARBA00023180"/>
    </source>
</evidence>
<dbReference type="InterPro" id="IPR011042">
    <property type="entry name" value="6-blade_b-propeller_TolB-like"/>
</dbReference>
<evidence type="ECO:0000313" key="6">
    <source>
        <dbReference type="EnsemblMetazoa" id="PPAI006738-PA"/>
    </source>
</evidence>
<dbReference type="Pfam" id="PF00058">
    <property type="entry name" value="Ldl_recept_b"/>
    <property type="match status" value="2"/>
</dbReference>
<dbReference type="FunFam" id="2.120.10.30:FF:000241">
    <property type="entry name" value="Low-density lipoprotein receptor-related protein 6"/>
    <property type="match status" value="1"/>
</dbReference>
<keyword evidence="7" id="KW-1185">Reference proteome</keyword>
<dbReference type="EMBL" id="AJVK01058671">
    <property type="status" value="NOT_ANNOTATED_CDS"/>
    <property type="molecule type" value="Genomic_DNA"/>
</dbReference>
<keyword evidence="2" id="KW-0732">Signal</keyword>
<dbReference type="Gene3D" id="2.120.10.30">
    <property type="entry name" value="TolB, C-terminal domain"/>
    <property type="match status" value="1"/>
</dbReference>
<evidence type="ECO:0000256" key="1">
    <source>
        <dbReference type="ARBA" id="ARBA00022536"/>
    </source>
</evidence>
<evidence type="ECO:0000256" key="4">
    <source>
        <dbReference type="ARBA" id="ARBA00023157"/>
    </source>
</evidence>
<dbReference type="VEuPathDB" id="VectorBase:PPAI006738"/>
<keyword evidence="4" id="KW-1015">Disulfide bond</keyword>
<dbReference type="GO" id="GO:0060070">
    <property type="term" value="P:canonical Wnt signaling pathway"/>
    <property type="evidence" value="ECO:0007669"/>
    <property type="project" value="TreeGrafter"/>
</dbReference>
<dbReference type="SMART" id="SM00135">
    <property type="entry name" value="LY"/>
    <property type="match status" value="2"/>
</dbReference>
<proteinExistence type="predicted"/>
<dbReference type="PROSITE" id="PS51120">
    <property type="entry name" value="LDLRB"/>
    <property type="match status" value="2"/>
</dbReference>
<protein>
    <submittedName>
        <fullName evidence="6">Uncharacterized protein</fullName>
    </submittedName>
</protein>
<dbReference type="InterPro" id="IPR050778">
    <property type="entry name" value="Cueball_EGF_LRP_Nidogen"/>
</dbReference>
<dbReference type="GO" id="GO:0042813">
    <property type="term" value="F:Wnt receptor activity"/>
    <property type="evidence" value="ECO:0007669"/>
    <property type="project" value="TreeGrafter"/>
</dbReference>
<dbReference type="GO" id="GO:0017147">
    <property type="term" value="F:Wnt-protein binding"/>
    <property type="evidence" value="ECO:0007669"/>
    <property type="project" value="TreeGrafter"/>
</dbReference>
<accession>A0A1B0DFC9</accession>
<evidence type="ECO:0000313" key="7">
    <source>
        <dbReference type="Proteomes" id="UP000092462"/>
    </source>
</evidence>
<evidence type="ECO:0000256" key="2">
    <source>
        <dbReference type="ARBA" id="ARBA00022729"/>
    </source>
</evidence>
<sequence>MYWTDWGSSPRIERAGMDGTHRMPIVTYEVKWPNGITLDLVRKRVYWVDAKLNEISSCNYDGSGRNVVLYSPDSLRHPFSITTFEDFVYWTDWDKEAVFKANKFTGKDVEAITALHMKLALTVFHAHETIFHKFEPGRTGAGDAGTAFINLGRRQAEMRTVTINCLAVIDTVGLPVRMVDMDGHGMLQLLENAPIISTQIPQTIK</sequence>
<evidence type="ECO:0000256" key="3">
    <source>
        <dbReference type="ARBA" id="ARBA00022737"/>
    </source>
</evidence>
<dbReference type="InterPro" id="IPR000033">
    <property type="entry name" value="LDLR_classB_rpt"/>
</dbReference>
<dbReference type="GO" id="GO:0005886">
    <property type="term" value="C:plasma membrane"/>
    <property type="evidence" value="ECO:0007669"/>
    <property type="project" value="TreeGrafter"/>
</dbReference>
<keyword evidence="5" id="KW-0325">Glycoprotein</keyword>
<dbReference type="PANTHER" id="PTHR46513">
    <property type="entry name" value="VITELLOGENIN RECEPTOR-LIKE PROTEIN-RELATED-RELATED"/>
    <property type="match status" value="1"/>
</dbReference>